<keyword evidence="2" id="KW-0547">Nucleotide-binding</keyword>
<dbReference type="GO" id="GO:0004674">
    <property type="term" value="F:protein serine/threonine kinase activity"/>
    <property type="evidence" value="ECO:0007669"/>
    <property type="project" value="TreeGrafter"/>
</dbReference>
<dbReference type="PROSITE" id="PS50011">
    <property type="entry name" value="PROTEIN_KINASE_DOM"/>
    <property type="match status" value="1"/>
</dbReference>
<evidence type="ECO:0000313" key="7">
    <source>
        <dbReference type="EMBL" id="GIQ87522.1"/>
    </source>
</evidence>
<dbReference type="GO" id="GO:0005524">
    <property type="term" value="F:ATP binding"/>
    <property type="evidence" value="ECO:0007669"/>
    <property type="project" value="UniProtKB-KW"/>
</dbReference>
<dbReference type="Proteomes" id="UP000265618">
    <property type="component" value="Unassembled WGS sequence"/>
</dbReference>
<comment type="caution">
    <text evidence="7">The sequence shown here is derived from an EMBL/GenBank/DDBJ whole genome shotgun (WGS) entry which is preliminary data.</text>
</comment>
<organism evidence="7 8">
    <name type="scientific">Kipferlia bialata</name>
    <dbReference type="NCBI Taxonomy" id="797122"/>
    <lineage>
        <taxon>Eukaryota</taxon>
        <taxon>Metamonada</taxon>
        <taxon>Carpediemonas-like organisms</taxon>
        <taxon>Kipferlia</taxon>
    </lineage>
</organism>
<gene>
    <name evidence="7" type="ORF">KIPB_009572</name>
</gene>
<name>A0A9K3GLP4_9EUKA</name>
<keyword evidence="4" id="KW-0067">ATP-binding</keyword>
<dbReference type="EMBL" id="BDIP01003293">
    <property type="protein sequence ID" value="GIQ87522.1"/>
    <property type="molecule type" value="Genomic_DNA"/>
</dbReference>
<keyword evidence="8" id="KW-1185">Reference proteome</keyword>
<reference evidence="7 8" key="1">
    <citation type="journal article" date="2018" name="PLoS ONE">
        <title>The draft genome of Kipferlia bialata reveals reductive genome evolution in fornicate parasites.</title>
        <authorList>
            <person name="Tanifuji G."/>
            <person name="Takabayashi S."/>
            <person name="Kume K."/>
            <person name="Takagi M."/>
            <person name="Nakayama T."/>
            <person name="Kamikawa R."/>
            <person name="Inagaki Y."/>
            <person name="Hashimoto T."/>
        </authorList>
    </citation>
    <scope>NUCLEOTIDE SEQUENCE [LARGE SCALE GENOMIC DNA]</scope>
    <source>
        <strain evidence="7">NY0173</strain>
    </source>
</reference>
<evidence type="ECO:0000256" key="2">
    <source>
        <dbReference type="ARBA" id="ARBA00022741"/>
    </source>
</evidence>
<evidence type="ECO:0000259" key="6">
    <source>
        <dbReference type="PROSITE" id="PS50011"/>
    </source>
</evidence>
<feature type="domain" description="Protein kinase" evidence="6">
    <location>
        <begin position="1"/>
        <end position="147"/>
    </location>
</feature>
<dbReference type="SUPFAM" id="SSF56112">
    <property type="entry name" value="Protein kinase-like (PK-like)"/>
    <property type="match status" value="1"/>
</dbReference>
<evidence type="ECO:0000256" key="1">
    <source>
        <dbReference type="ARBA" id="ARBA00022679"/>
    </source>
</evidence>
<proteinExistence type="predicted"/>
<dbReference type="PANTHER" id="PTHR43671">
    <property type="entry name" value="SERINE/THREONINE-PROTEIN KINASE NEK"/>
    <property type="match status" value="1"/>
</dbReference>
<protein>
    <recommendedName>
        <fullName evidence="6">Protein kinase domain-containing protein</fullName>
    </recommendedName>
</protein>
<accession>A0A9K3GLP4</accession>
<dbReference type="Gene3D" id="1.10.510.10">
    <property type="entry name" value="Transferase(Phosphotransferase) domain 1"/>
    <property type="match status" value="1"/>
</dbReference>
<evidence type="ECO:0000256" key="3">
    <source>
        <dbReference type="ARBA" id="ARBA00022777"/>
    </source>
</evidence>
<dbReference type="Pfam" id="PF00069">
    <property type="entry name" value="Pkinase"/>
    <property type="match status" value="1"/>
</dbReference>
<dbReference type="InterPro" id="IPR011009">
    <property type="entry name" value="Kinase-like_dom_sf"/>
</dbReference>
<keyword evidence="3" id="KW-0418">Kinase</keyword>
<feature type="region of interest" description="Disordered" evidence="5">
    <location>
        <begin position="150"/>
        <end position="175"/>
    </location>
</feature>
<keyword evidence="1" id="KW-0808">Transferase</keyword>
<dbReference type="InterPro" id="IPR050660">
    <property type="entry name" value="NEK_Ser/Thr_kinase"/>
</dbReference>
<evidence type="ECO:0000256" key="4">
    <source>
        <dbReference type="ARBA" id="ARBA00022840"/>
    </source>
</evidence>
<feature type="compositionally biased region" description="Polar residues" evidence="5">
    <location>
        <begin position="157"/>
        <end position="175"/>
    </location>
</feature>
<dbReference type="AlphaFoldDB" id="A0A9K3GLP4"/>
<dbReference type="PANTHER" id="PTHR43671:SF103">
    <property type="entry name" value="KINASE, PUTATIVE-RELATED"/>
    <property type="match status" value="1"/>
</dbReference>
<evidence type="ECO:0000313" key="8">
    <source>
        <dbReference type="Proteomes" id="UP000265618"/>
    </source>
</evidence>
<dbReference type="InterPro" id="IPR000719">
    <property type="entry name" value="Prot_kinase_dom"/>
</dbReference>
<evidence type="ECO:0000256" key="5">
    <source>
        <dbReference type="SAM" id="MobiDB-lite"/>
    </source>
</evidence>
<sequence>MLDTSGERIGVKLVDLGLCKLVGGKGDMLNSLGVGNLLYRAPECWGPHTEYYDLKGTQLGVYDHKADVWSIGLVFSQMLDAEWVMSDLMTLDLLTNAIRDKAERFDTVTASRAGIQGLADIINSMLQKSAAERADIESVSKSIGTLLEMAEREASQEQDQSVKAKSTLASVRTAQ</sequence>